<dbReference type="STRING" id="1920490.GCA_001895925_03612"/>
<organism evidence="2 3">
    <name type="scientific">Phormidesmis priestleyi ULC007</name>
    <dbReference type="NCBI Taxonomy" id="1920490"/>
    <lineage>
        <taxon>Bacteria</taxon>
        <taxon>Bacillati</taxon>
        <taxon>Cyanobacteriota</taxon>
        <taxon>Cyanophyceae</taxon>
        <taxon>Leptolyngbyales</taxon>
        <taxon>Leptolyngbyaceae</taxon>
        <taxon>Phormidesmis</taxon>
    </lineage>
</organism>
<dbReference type="Gene3D" id="3.90.1570.10">
    <property type="entry name" value="tt1808, chain A"/>
    <property type="match status" value="1"/>
</dbReference>
<sequence>MIQALEKPISFDEFIEWLPEATDRHYELRRGTIVEMPKARGKHSDIAGWLMVKLGAAIERANLPYFTPRECIIKADEGDSGYEPDGIVLDRLTIADDPRWEKESVVENGASIKLIIEVVSTNWRDDYGHKFVDYEALGIPEYWIVDYLGLGGKRHIGTPKQPTLSVCELVDGEYQITQFRESDRVLSPTFPDLQLTADQILRAGR</sequence>
<dbReference type="InterPro" id="IPR011335">
    <property type="entry name" value="Restrct_endonuc-II-like"/>
</dbReference>
<reference evidence="2 3" key="2">
    <citation type="submission" date="2018-03" db="EMBL/GenBank/DDBJ databases">
        <title>The ancient ancestry and fast evolution of plastids.</title>
        <authorList>
            <person name="Moore K.R."/>
            <person name="Magnabosco C."/>
            <person name="Momper L."/>
            <person name="Gold D.A."/>
            <person name="Bosak T."/>
            <person name="Fournier G.P."/>
        </authorList>
    </citation>
    <scope>NUCLEOTIDE SEQUENCE [LARGE SCALE GENOMIC DNA]</scope>
    <source>
        <strain evidence="2 3">ULC007</strain>
    </source>
</reference>
<protein>
    <submittedName>
        <fullName evidence="2">Uma2 family endonuclease</fullName>
    </submittedName>
</protein>
<reference evidence="2 3" key="1">
    <citation type="submission" date="2018-02" db="EMBL/GenBank/DDBJ databases">
        <authorList>
            <person name="Cohen D.B."/>
            <person name="Kent A.D."/>
        </authorList>
    </citation>
    <scope>NUCLEOTIDE SEQUENCE [LARGE SCALE GENOMIC DNA]</scope>
    <source>
        <strain evidence="2 3">ULC007</strain>
    </source>
</reference>
<dbReference type="PANTHER" id="PTHR34107">
    <property type="entry name" value="SLL0198 PROTEIN-RELATED"/>
    <property type="match status" value="1"/>
</dbReference>
<dbReference type="EMBL" id="PVWG01000087">
    <property type="protein sequence ID" value="PSB14506.1"/>
    <property type="molecule type" value="Genomic_DNA"/>
</dbReference>
<keyword evidence="3" id="KW-1185">Reference proteome</keyword>
<comment type="caution">
    <text evidence="2">The sequence shown here is derived from an EMBL/GenBank/DDBJ whole genome shotgun (WGS) entry which is preliminary data.</text>
</comment>
<keyword evidence="2" id="KW-0540">Nuclease</keyword>
<dbReference type="SUPFAM" id="SSF52980">
    <property type="entry name" value="Restriction endonuclease-like"/>
    <property type="match status" value="1"/>
</dbReference>
<name>A0A2T1D205_9CYAN</name>
<accession>A0A2T1D205</accession>
<feature type="domain" description="Putative restriction endonuclease" evidence="1">
    <location>
        <begin position="11"/>
        <end position="197"/>
    </location>
</feature>
<keyword evidence="2" id="KW-0255">Endonuclease</keyword>
<keyword evidence="2" id="KW-0378">Hydrolase</keyword>
<dbReference type="RefSeq" id="WP_073075309.1">
    <property type="nucleotide sequence ID" value="NZ_MPPI01000076.1"/>
</dbReference>
<evidence type="ECO:0000313" key="2">
    <source>
        <dbReference type="EMBL" id="PSB14506.1"/>
    </source>
</evidence>
<dbReference type="InterPro" id="IPR008538">
    <property type="entry name" value="Uma2"/>
</dbReference>
<dbReference type="Pfam" id="PF05685">
    <property type="entry name" value="Uma2"/>
    <property type="match status" value="1"/>
</dbReference>
<dbReference type="InterPro" id="IPR012296">
    <property type="entry name" value="Nuclease_put_TT1808"/>
</dbReference>
<proteinExistence type="predicted"/>
<dbReference type="CDD" id="cd06260">
    <property type="entry name" value="DUF820-like"/>
    <property type="match status" value="1"/>
</dbReference>
<gene>
    <name evidence="2" type="ORF">C7B65_26355</name>
</gene>
<dbReference type="GO" id="GO:0004519">
    <property type="term" value="F:endonuclease activity"/>
    <property type="evidence" value="ECO:0007669"/>
    <property type="project" value="UniProtKB-KW"/>
</dbReference>
<evidence type="ECO:0000313" key="3">
    <source>
        <dbReference type="Proteomes" id="UP000238634"/>
    </source>
</evidence>
<dbReference type="OrthoDB" id="428427at2"/>
<dbReference type="Proteomes" id="UP000238634">
    <property type="component" value="Unassembled WGS sequence"/>
</dbReference>
<dbReference type="AlphaFoldDB" id="A0A2T1D205"/>
<evidence type="ECO:0000259" key="1">
    <source>
        <dbReference type="Pfam" id="PF05685"/>
    </source>
</evidence>
<dbReference type="PANTHER" id="PTHR34107:SF2">
    <property type="entry name" value="SLL0888 PROTEIN"/>
    <property type="match status" value="1"/>
</dbReference>